<accession>A0A5Q0UG04</accession>
<sequence length="136" mass="15528">MSSIGQNPNIQAGETGYGESLEHLKENADRYDFDYEKIELAARIVEAEYLHENYGEVDKEFEDTFFSQAGSSGFEQILQGAKQEIDEEVYEAGKAYLLLNGSEVIDLGHTEYMEEYGFDRLKPNPAEWFGSEFNDE</sequence>
<dbReference type="Proteomes" id="UP000377803">
    <property type="component" value="Chromosome"/>
</dbReference>
<keyword evidence="2" id="KW-1185">Reference proteome</keyword>
<organism evidence="1 2">
    <name type="scientific">Candidatus Nanohalobium constans</name>
    <dbReference type="NCBI Taxonomy" id="2565781"/>
    <lineage>
        <taxon>Archaea</taxon>
        <taxon>Candidatus Nanohalarchaeota</taxon>
        <taxon>Candidatus Nanohalobia</taxon>
        <taxon>Candidatus Nanohalobiales</taxon>
        <taxon>Candidatus Nanohalobiaceae</taxon>
        <taxon>Candidatus Nanohalobium</taxon>
    </lineage>
</organism>
<gene>
    <name evidence="1" type="ORF">LC1Nh_0589</name>
</gene>
<dbReference type="EMBL" id="CP040089">
    <property type="protein sequence ID" value="QGA80484.1"/>
    <property type="molecule type" value="Genomic_DNA"/>
</dbReference>
<dbReference type="AlphaFoldDB" id="A0A5Q0UG04"/>
<evidence type="ECO:0000313" key="1">
    <source>
        <dbReference type="EMBL" id="QGA80484.1"/>
    </source>
</evidence>
<reference evidence="2" key="1">
    <citation type="submission" date="2019-05" db="EMBL/GenBank/DDBJ databases">
        <title>Candidatus Nanohalobium constans, a novel model system to study the DPANN nano-sized archaea: genomic and physiological characterization of a nanoarchaeon co-cultured with its chitinotrophic host.</title>
        <authorList>
            <person name="La Cono V."/>
            <person name="Arcadi E."/>
            <person name="Crisafi F."/>
            <person name="Denaro R."/>
            <person name="La Spada G."/>
            <person name="Messina E."/>
            <person name="Smedile F."/>
            <person name="Toshchakov S.V."/>
            <person name="Shevchenko M.A."/>
            <person name="Golyshin P.N."/>
            <person name="Golyshina O.V."/>
            <person name="Ferrer M."/>
            <person name="Rohde M."/>
            <person name="Mushegian A."/>
            <person name="Sorokin D.Y."/>
            <person name="Giuliano L."/>
            <person name="Yakimov M.M."/>
        </authorList>
    </citation>
    <scope>NUCLEOTIDE SEQUENCE [LARGE SCALE GENOMIC DNA]</scope>
    <source>
        <strain evidence="2">LC1Nh</strain>
    </source>
</reference>
<dbReference type="KEGG" id="ncon:LC1Nh_0589"/>
<proteinExistence type="predicted"/>
<protein>
    <submittedName>
        <fullName evidence="1">Uncharacterized protein</fullName>
    </submittedName>
</protein>
<dbReference type="GeneID" id="42364974"/>
<dbReference type="RefSeq" id="WP_153550224.1">
    <property type="nucleotide sequence ID" value="NZ_CP040089.1"/>
</dbReference>
<evidence type="ECO:0000313" key="2">
    <source>
        <dbReference type="Proteomes" id="UP000377803"/>
    </source>
</evidence>
<name>A0A5Q0UG04_9ARCH</name>